<dbReference type="Proteomes" id="UP000061382">
    <property type="component" value="Chromosome"/>
</dbReference>
<dbReference type="Pfam" id="PF02358">
    <property type="entry name" value="Trehalose_PPase"/>
    <property type="match status" value="1"/>
</dbReference>
<sequence>MPKTIIISNRLPIKVQRTEDGLTYETSEGGLATGLGSIYKTDDNIWIGWPGTFFNDTAEQEQVTKDLSEQSMRPVFLTESEIHNFYEGFSNETLWPSFHYFSQYAVYDDTFWEAYQGVNGKFCRAVMEHAEPGDTIWVHDYQLLLLPALIREALPESTIGFFQHIPFPSYEVFRLLPWREQILKGMLGADLVGFHTFDDARHFLSSVSRIVGWTASQSIIDNGSRQIMVDAFPMGIDYEKYASLAASEEMKEKQKEYREALHHQKVMLSIDRLDYSKGIPQRLRGFELLLHEHPEFREKVTLFMLVVPSRDQVEQYRELKETIDELVGRINSSYRTITWNPIQYFYRSFPLEELSALYSLADIALVTPMRDGMNLVCKEFVASKLDQKGVLILSEMAGAAKELSDAILINPNDLGAMVRAMQEAMIMPEEEQKLRMQHMQEVLKRYDIHHWVSIFMNRLEYIKLKQMSLATEYLSEEERDELLEAYTNASQRILFLDYDGTLTSFTNNPKHAKPDTELLQVLGCLAQEDNNKVVIISGRDRATLEEWLGHLDVDIIAEHGVWARERGQDWEMLHHLTSDWKSEIRPILELLVSRTPGSFIEEKDFSLVWHYRKVDPGLGELRARELGNHLQYLASNINLQVMEGDKVLEIKNVEVNKGLATLSWLEEHPHDFLLGIGDDRTDEDMFRIMPKEAFTIKVGSKRSLARFNLDNTKEVRKLLQSMCAVEE</sequence>
<keyword evidence="10" id="KW-1185">Reference proteome</keyword>
<proteinExistence type="inferred from homology"/>
<dbReference type="Pfam" id="PF00982">
    <property type="entry name" value="Glyco_transf_20"/>
    <property type="match status" value="1"/>
</dbReference>
<dbReference type="InterPro" id="IPR006379">
    <property type="entry name" value="HAD-SF_hydro_IIB"/>
</dbReference>
<dbReference type="RefSeq" id="WP_062542766.1">
    <property type="nucleotide sequence ID" value="NZ_CP012643.1"/>
</dbReference>
<dbReference type="InterPro" id="IPR036412">
    <property type="entry name" value="HAD-like_sf"/>
</dbReference>
<evidence type="ECO:0000256" key="6">
    <source>
        <dbReference type="ARBA" id="ARBA00022679"/>
    </source>
</evidence>
<dbReference type="InterPro" id="IPR001830">
    <property type="entry name" value="Glyco_trans_20"/>
</dbReference>
<dbReference type="NCBIfam" id="NF011071">
    <property type="entry name" value="PRK14501.1"/>
    <property type="match status" value="1"/>
</dbReference>
<evidence type="ECO:0000256" key="5">
    <source>
        <dbReference type="ARBA" id="ARBA00022676"/>
    </source>
</evidence>
<accession>A0A0P0CVK0</accession>
<dbReference type="GO" id="GO:0005992">
    <property type="term" value="P:trehalose biosynthetic process"/>
    <property type="evidence" value="ECO:0007669"/>
    <property type="project" value="UniProtKB-UniRule"/>
</dbReference>
<dbReference type="InterPro" id="IPR023214">
    <property type="entry name" value="HAD_sf"/>
</dbReference>
<keyword evidence="5" id="KW-0328">Glycosyltransferase</keyword>
<organism evidence="9 10">
    <name type="scientific">Rufibacter tibetensis</name>
    <dbReference type="NCBI Taxonomy" id="512763"/>
    <lineage>
        <taxon>Bacteria</taxon>
        <taxon>Pseudomonadati</taxon>
        <taxon>Bacteroidota</taxon>
        <taxon>Cytophagia</taxon>
        <taxon>Cytophagales</taxon>
        <taxon>Hymenobacteraceae</taxon>
        <taxon>Rufibacter</taxon>
    </lineage>
</organism>
<dbReference type="SUPFAM" id="SSF56784">
    <property type="entry name" value="HAD-like"/>
    <property type="match status" value="1"/>
</dbReference>
<comment type="similarity">
    <text evidence="3">Belongs to the glycosyltransferase 20 family.</text>
</comment>
<dbReference type="NCBIfam" id="TIGR01484">
    <property type="entry name" value="HAD-SF-IIB"/>
    <property type="match status" value="1"/>
</dbReference>
<comment type="similarity">
    <text evidence="2">In the C-terminal section; belongs to the trehalose phosphatase family.</text>
</comment>
<dbReference type="CDD" id="cd01627">
    <property type="entry name" value="HAD_TPP"/>
    <property type="match status" value="1"/>
</dbReference>
<dbReference type="SUPFAM" id="SSF53756">
    <property type="entry name" value="UDP-Glycosyltransferase/glycogen phosphorylase"/>
    <property type="match status" value="1"/>
</dbReference>
<name>A0A0P0CVK0_9BACT</name>
<reference evidence="9 10" key="1">
    <citation type="submission" date="2015-08" db="EMBL/GenBank/DDBJ databases">
        <title>Complete genome sequence of Rufibacter tibetensis strain 1351t, a radiation-resistant bacterium from tibet plateau.</title>
        <authorList>
            <person name="Dai J."/>
        </authorList>
    </citation>
    <scope>NUCLEOTIDE SEQUENCE [LARGE SCALE GENOMIC DNA]</scope>
    <source>
        <strain evidence="9 10">1351</strain>
    </source>
</reference>
<dbReference type="PANTHER" id="PTHR10788:SF106">
    <property type="entry name" value="BCDNA.GH08860"/>
    <property type="match status" value="1"/>
</dbReference>
<dbReference type="UniPathway" id="UPA00299"/>
<dbReference type="AlphaFoldDB" id="A0A0P0CVK0"/>
<comment type="catalytic activity">
    <reaction evidence="7">
        <text>D-glucose 6-phosphate + UDP-alpha-D-glucose = alpha,alpha-trehalose 6-phosphate + UDP + H(+)</text>
        <dbReference type="Rhea" id="RHEA:18889"/>
        <dbReference type="ChEBI" id="CHEBI:15378"/>
        <dbReference type="ChEBI" id="CHEBI:58223"/>
        <dbReference type="ChEBI" id="CHEBI:58429"/>
        <dbReference type="ChEBI" id="CHEBI:58885"/>
        <dbReference type="ChEBI" id="CHEBI:61548"/>
        <dbReference type="EC" id="2.4.1.15"/>
    </reaction>
</comment>
<dbReference type="EMBL" id="CP012643">
    <property type="protein sequence ID" value="ALI98399.1"/>
    <property type="molecule type" value="Genomic_DNA"/>
</dbReference>
<evidence type="ECO:0000256" key="8">
    <source>
        <dbReference type="NCBIfam" id="TIGR02400"/>
    </source>
</evidence>
<dbReference type="Gene3D" id="3.40.50.2000">
    <property type="entry name" value="Glycogen Phosphorylase B"/>
    <property type="match status" value="2"/>
</dbReference>
<evidence type="ECO:0000256" key="2">
    <source>
        <dbReference type="ARBA" id="ARBA00006330"/>
    </source>
</evidence>
<dbReference type="PANTHER" id="PTHR10788">
    <property type="entry name" value="TREHALOSE-6-PHOSPHATE SYNTHASE"/>
    <property type="match status" value="1"/>
</dbReference>
<evidence type="ECO:0000256" key="7">
    <source>
        <dbReference type="ARBA" id="ARBA00048039"/>
    </source>
</evidence>
<dbReference type="GO" id="GO:0003825">
    <property type="term" value="F:alpha,alpha-trehalose-phosphate synthase (UDP-forming) activity"/>
    <property type="evidence" value="ECO:0007669"/>
    <property type="project" value="UniProtKB-UniRule"/>
</dbReference>
<evidence type="ECO:0000313" key="10">
    <source>
        <dbReference type="Proteomes" id="UP000061382"/>
    </source>
</evidence>
<comment type="pathway">
    <text evidence="1">Glycan biosynthesis; trehalose biosynthesis.</text>
</comment>
<keyword evidence="6" id="KW-0808">Transferase</keyword>
<dbReference type="STRING" id="512763.DC20_04665"/>
<dbReference type="OrthoDB" id="9761633at2"/>
<evidence type="ECO:0000256" key="1">
    <source>
        <dbReference type="ARBA" id="ARBA00005199"/>
    </source>
</evidence>
<dbReference type="InterPro" id="IPR012766">
    <property type="entry name" value="Trehalose_OtsA"/>
</dbReference>
<dbReference type="InterPro" id="IPR003337">
    <property type="entry name" value="Trehalose_PPase"/>
</dbReference>
<dbReference type="NCBIfam" id="TIGR00685">
    <property type="entry name" value="T6PP"/>
    <property type="match status" value="1"/>
</dbReference>
<comment type="subunit">
    <text evidence="4">Homotetramer.</text>
</comment>
<dbReference type="NCBIfam" id="TIGR02400">
    <property type="entry name" value="trehalose_OtsA"/>
    <property type="match status" value="1"/>
</dbReference>
<dbReference type="GO" id="GO:0005829">
    <property type="term" value="C:cytosol"/>
    <property type="evidence" value="ECO:0007669"/>
    <property type="project" value="TreeGrafter"/>
</dbReference>
<dbReference type="Gene3D" id="3.40.50.1000">
    <property type="entry name" value="HAD superfamily/HAD-like"/>
    <property type="match status" value="1"/>
</dbReference>
<evidence type="ECO:0000256" key="3">
    <source>
        <dbReference type="ARBA" id="ARBA00008799"/>
    </source>
</evidence>
<dbReference type="GO" id="GO:0004805">
    <property type="term" value="F:trehalose-phosphatase activity"/>
    <property type="evidence" value="ECO:0007669"/>
    <property type="project" value="TreeGrafter"/>
</dbReference>
<gene>
    <name evidence="9" type="ORF">DC20_04665</name>
</gene>
<protein>
    <recommendedName>
        <fullName evidence="8">Alpha,alpha-trehalose-phosphate synthase</fullName>
        <ecNumber evidence="8">2.4.1.15</ecNumber>
    </recommendedName>
</protein>
<evidence type="ECO:0000256" key="4">
    <source>
        <dbReference type="ARBA" id="ARBA00011881"/>
    </source>
</evidence>
<evidence type="ECO:0000313" key="9">
    <source>
        <dbReference type="EMBL" id="ALI98399.1"/>
    </source>
</evidence>
<dbReference type="KEGG" id="rti:DC20_04665"/>
<dbReference type="EC" id="2.4.1.15" evidence="8"/>
<dbReference type="CDD" id="cd03788">
    <property type="entry name" value="GT20_TPS"/>
    <property type="match status" value="1"/>
</dbReference>
<dbReference type="PATRIC" id="fig|512763.3.peg.1033"/>
<dbReference type="Gene3D" id="3.30.70.1020">
    <property type="entry name" value="Trehalose-6-phosphate phosphatase related protein, domain 2"/>
    <property type="match status" value="1"/>
</dbReference>